<gene>
    <name evidence="1" type="ORF">OP10G_2702</name>
</gene>
<keyword evidence="2" id="KW-1185">Reference proteome</keyword>
<name>A0A068NTL3_FIMGI</name>
<dbReference type="AlphaFoldDB" id="A0A068NTL3"/>
<dbReference type="EMBL" id="CP007139">
    <property type="protein sequence ID" value="AIE86070.1"/>
    <property type="molecule type" value="Genomic_DNA"/>
</dbReference>
<reference evidence="1 2" key="1">
    <citation type="journal article" date="2014" name="PLoS ONE">
        <title>The first complete genome sequence of the class fimbriimonadia in the phylum armatimonadetes.</title>
        <authorList>
            <person name="Hu Z.Y."/>
            <person name="Wang Y.Z."/>
            <person name="Im W.T."/>
            <person name="Wang S.Y."/>
            <person name="Zhao G.P."/>
            <person name="Zheng H.J."/>
            <person name="Quan Z.X."/>
        </authorList>
    </citation>
    <scope>NUCLEOTIDE SEQUENCE [LARGE SCALE GENOMIC DNA]</scope>
    <source>
        <strain evidence="1">Gsoil 348</strain>
    </source>
</reference>
<dbReference type="HOGENOM" id="CLU_443944_0_0_0"/>
<organism evidence="1 2">
    <name type="scientific">Fimbriimonas ginsengisoli Gsoil 348</name>
    <dbReference type="NCBI Taxonomy" id="661478"/>
    <lineage>
        <taxon>Bacteria</taxon>
        <taxon>Bacillati</taxon>
        <taxon>Armatimonadota</taxon>
        <taxon>Fimbriimonadia</taxon>
        <taxon>Fimbriimonadales</taxon>
        <taxon>Fimbriimonadaceae</taxon>
        <taxon>Fimbriimonas</taxon>
    </lineage>
</organism>
<protein>
    <submittedName>
        <fullName evidence="1">Uncharacterized protein</fullName>
    </submittedName>
</protein>
<dbReference type="KEGG" id="fgi:OP10G_2702"/>
<dbReference type="STRING" id="661478.OP10G_2702"/>
<evidence type="ECO:0000313" key="2">
    <source>
        <dbReference type="Proteomes" id="UP000027982"/>
    </source>
</evidence>
<dbReference type="Proteomes" id="UP000027982">
    <property type="component" value="Chromosome"/>
</dbReference>
<proteinExistence type="predicted"/>
<accession>A0A068NTL3</accession>
<evidence type="ECO:0000313" key="1">
    <source>
        <dbReference type="EMBL" id="AIE86070.1"/>
    </source>
</evidence>
<sequence>MACLFAVSAAAGGLMLQRQAGHHAPVAAWDYTDPPNTHPLTSTGPILPLPRDIVHAKDGIAAFPNGMTVRLAAIGKDNARDPDHFWTLAGGLVEEDLSPVPTYEKDAPPPTDGRIRQVVLELKNPPAFPSIPYNAYVPDSARSGLTWQEKEFHGWDAQPGAYLGSQGGQIRLRLYIDDPTADHLLFGVPNGPWKTIGSGVNTVTAPPFLHRDLIKGPWGSVTITQIPTITASTKSILGGYPVVFATIQATPALEGDELRLRAFDASGMEVPTSCLRNVATISESSLAKIARFEVESRPYVYAEFEGVHYDPDPKQWADIAWGETQPELSAEVGQVPVKVLAIAHTRSGDREWNKEQYVVDKLYTVEGKLWRDAPDWMTQGGFPKREFPTPNSEARLLPPPMSVILNIGKEGEEKPQIKLRIIPSDSSKPGEGLHPEWNKWTQYWLKDPYGGLVGAPPRVFLPVAPTPEARFFQIEIEAAKGAFSKSMEVKPNVAEVRTDRSQTSDYTLEVGKTVHAHFWLPNGVPVDRELDPSSLAGRQTRVFARLKSGERKLLKVTSYRRTAADPELRPSYDFDRNPGIPLGLSNYIPLVEVDAFEIESRPIEKQTLVVSIPGR</sequence>